<sequence>MIKQTRIVKGMTLAHTTEDGTKVYVSRIYNRANLMNGLKVIVVDANYNCSEAKEIFRCEDVTAKIAYLDNIADLTANDVAEIAKFIHENFNKIKILKTKDKMNCREVFQILYSSLEDYKEEHGYYIVETKKFNETVKGCGWVPLRFKKILLEADILKPSAGRIYDYNRRIKENGEQKNTWWLRIDAKALEEEAALSSVEKEVVQYAICGYN</sequence>
<accession>A0ABW8SHL4</accession>
<evidence type="ECO:0000313" key="2">
    <source>
        <dbReference type="Proteomes" id="UP001623660"/>
    </source>
</evidence>
<dbReference type="RefSeq" id="WP_406790474.1">
    <property type="nucleotide sequence ID" value="NZ_JBJHZX010000002.1"/>
</dbReference>
<dbReference type="Proteomes" id="UP001623660">
    <property type="component" value="Unassembled WGS sequence"/>
</dbReference>
<keyword evidence="2" id="KW-1185">Reference proteome</keyword>
<protein>
    <submittedName>
        <fullName evidence="1">Uncharacterized protein</fullName>
    </submittedName>
</protein>
<name>A0ABW8SHL4_9CLOT</name>
<reference evidence="1 2" key="1">
    <citation type="submission" date="2024-11" db="EMBL/GenBank/DDBJ databases">
        <authorList>
            <person name="Heng Y.C."/>
            <person name="Lim A.C.H."/>
            <person name="Lee J.K.Y."/>
            <person name="Kittelmann S."/>
        </authorList>
    </citation>
    <scope>NUCLEOTIDE SEQUENCE [LARGE SCALE GENOMIC DNA]</scope>
    <source>
        <strain evidence="1 2">WILCCON 0269</strain>
    </source>
</reference>
<dbReference type="EMBL" id="JBJHZX010000002">
    <property type="protein sequence ID" value="MFL0194355.1"/>
    <property type="molecule type" value="Genomic_DNA"/>
</dbReference>
<organism evidence="1 2">
    <name type="scientific">Candidatus Clostridium eludens</name>
    <dbReference type="NCBI Taxonomy" id="3381663"/>
    <lineage>
        <taxon>Bacteria</taxon>
        <taxon>Bacillati</taxon>
        <taxon>Bacillota</taxon>
        <taxon>Clostridia</taxon>
        <taxon>Eubacteriales</taxon>
        <taxon>Clostridiaceae</taxon>
        <taxon>Clostridium</taxon>
    </lineage>
</organism>
<proteinExistence type="predicted"/>
<gene>
    <name evidence="1" type="ORF">ACJDU8_02010</name>
</gene>
<evidence type="ECO:0000313" key="1">
    <source>
        <dbReference type="EMBL" id="MFL0194355.1"/>
    </source>
</evidence>
<comment type="caution">
    <text evidence="1">The sequence shown here is derived from an EMBL/GenBank/DDBJ whole genome shotgun (WGS) entry which is preliminary data.</text>
</comment>